<name>A0A382GUC3_9ZZZZ</name>
<protein>
    <submittedName>
        <fullName evidence="2">Uncharacterized protein</fullName>
    </submittedName>
</protein>
<feature type="compositionally biased region" description="Polar residues" evidence="1">
    <location>
        <begin position="1"/>
        <end position="13"/>
    </location>
</feature>
<evidence type="ECO:0000313" key="2">
    <source>
        <dbReference type="EMBL" id="SVB78482.1"/>
    </source>
</evidence>
<feature type="region of interest" description="Disordered" evidence="1">
    <location>
        <begin position="1"/>
        <end position="20"/>
    </location>
</feature>
<proteinExistence type="predicted"/>
<sequence length="154" mass="16544">MMSTSQNSSTSVDLSGLVQKPNTAKQGTTLADIAKRLSQASNSVLIRHAIELSQLEKGWKNVVGVDQDKPKSEFVTEAIATRIVKAFGDSPSREEIIASKMPYQTAYDIVAQIIVADNLAKENEADADYTTARASFDEVFSTASAPAESEESTA</sequence>
<accession>A0A382GUC3</accession>
<gene>
    <name evidence="2" type="ORF">METZ01_LOCUS231336</name>
</gene>
<reference evidence="2" key="1">
    <citation type="submission" date="2018-05" db="EMBL/GenBank/DDBJ databases">
        <authorList>
            <person name="Lanie J.A."/>
            <person name="Ng W.-L."/>
            <person name="Kazmierczak K.M."/>
            <person name="Andrzejewski T.M."/>
            <person name="Davidsen T.M."/>
            <person name="Wayne K.J."/>
            <person name="Tettelin H."/>
            <person name="Glass J.I."/>
            <person name="Rusch D."/>
            <person name="Podicherti R."/>
            <person name="Tsui H.-C.T."/>
            <person name="Winkler M.E."/>
        </authorList>
    </citation>
    <scope>NUCLEOTIDE SEQUENCE</scope>
</reference>
<organism evidence="2">
    <name type="scientific">marine metagenome</name>
    <dbReference type="NCBI Taxonomy" id="408172"/>
    <lineage>
        <taxon>unclassified sequences</taxon>
        <taxon>metagenomes</taxon>
        <taxon>ecological metagenomes</taxon>
    </lineage>
</organism>
<evidence type="ECO:0000256" key="1">
    <source>
        <dbReference type="SAM" id="MobiDB-lite"/>
    </source>
</evidence>
<dbReference type="EMBL" id="UINC01057396">
    <property type="protein sequence ID" value="SVB78482.1"/>
    <property type="molecule type" value="Genomic_DNA"/>
</dbReference>
<dbReference type="AlphaFoldDB" id="A0A382GUC3"/>